<accession>A0A1A7X718</accession>
<dbReference type="EMBL" id="HADW01012497">
    <property type="protein sequence ID" value="SBP13897.1"/>
    <property type="molecule type" value="Transcribed_RNA"/>
</dbReference>
<dbReference type="AlphaFoldDB" id="A0A1A7X718"/>
<evidence type="ECO:0000313" key="1">
    <source>
        <dbReference type="EMBL" id="SBP13897.1"/>
    </source>
</evidence>
<organism evidence="1">
    <name type="scientific">Iconisemion striatum</name>
    <dbReference type="NCBI Taxonomy" id="60296"/>
    <lineage>
        <taxon>Eukaryota</taxon>
        <taxon>Metazoa</taxon>
        <taxon>Chordata</taxon>
        <taxon>Craniata</taxon>
        <taxon>Vertebrata</taxon>
        <taxon>Euteleostomi</taxon>
        <taxon>Actinopterygii</taxon>
        <taxon>Neopterygii</taxon>
        <taxon>Teleostei</taxon>
        <taxon>Neoteleostei</taxon>
        <taxon>Acanthomorphata</taxon>
        <taxon>Ovalentaria</taxon>
        <taxon>Atherinomorphae</taxon>
        <taxon>Cyprinodontiformes</taxon>
        <taxon>Nothobranchiidae</taxon>
        <taxon>Iconisemion</taxon>
    </lineage>
</organism>
<name>A0A1A7X718_9TELE</name>
<feature type="non-terminal residue" evidence="1">
    <location>
        <position position="1"/>
    </location>
</feature>
<protein>
    <submittedName>
        <fullName evidence="1">Uncharacterized protein</fullName>
    </submittedName>
</protein>
<gene>
    <name evidence="1" type="primary">Nfu_g_1_026139</name>
</gene>
<reference evidence="1" key="2">
    <citation type="submission" date="2016-06" db="EMBL/GenBank/DDBJ databases">
        <title>The genome of a short-lived fish provides insights into sex chromosome evolution and the genetic control of aging.</title>
        <authorList>
            <person name="Reichwald K."/>
            <person name="Felder M."/>
            <person name="Petzold A."/>
            <person name="Koch P."/>
            <person name="Groth M."/>
            <person name="Platzer M."/>
        </authorList>
    </citation>
    <scope>NUCLEOTIDE SEQUENCE</scope>
    <source>
        <tissue evidence="1">Brain</tissue>
    </source>
</reference>
<reference evidence="1" key="1">
    <citation type="submission" date="2016-05" db="EMBL/GenBank/DDBJ databases">
        <authorList>
            <person name="Lavstsen T."/>
            <person name="Jespersen J.S."/>
        </authorList>
    </citation>
    <scope>NUCLEOTIDE SEQUENCE</scope>
    <source>
        <tissue evidence="1">Brain</tissue>
    </source>
</reference>
<proteinExistence type="predicted"/>
<sequence length="39" mass="4478">TEVSSDEDDDQDGNKSDFRLKLDWNKSRSSKSDVKALNF</sequence>